<protein>
    <recommendedName>
        <fullName evidence="8">Protein Skeletor</fullName>
    </recommendedName>
</protein>
<dbReference type="SMART" id="SM00664">
    <property type="entry name" value="DoH"/>
    <property type="match status" value="1"/>
</dbReference>
<dbReference type="InterPro" id="IPR052126">
    <property type="entry name" value="Spindle_Org/Thrombomodulin"/>
</dbReference>
<dbReference type="Proteomes" id="UP001292094">
    <property type="component" value="Unassembled WGS sequence"/>
</dbReference>
<keyword evidence="2" id="KW-0812">Transmembrane</keyword>
<comment type="caution">
    <text evidence="6">The sequence shown here is derived from an EMBL/GenBank/DDBJ whole genome shotgun (WGS) entry which is preliminary data.</text>
</comment>
<keyword evidence="2" id="KW-1133">Transmembrane helix</keyword>
<dbReference type="PROSITE" id="PS51549">
    <property type="entry name" value="DM13"/>
    <property type="match status" value="2"/>
</dbReference>
<dbReference type="CDD" id="cd09631">
    <property type="entry name" value="DOMON_DOH"/>
    <property type="match status" value="1"/>
</dbReference>
<feature type="domain" description="DM13" evidence="5">
    <location>
        <begin position="141"/>
        <end position="250"/>
    </location>
</feature>
<keyword evidence="1" id="KW-0677">Repeat</keyword>
<dbReference type="PANTHER" id="PTHR24036:SF16">
    <property type="entry name" value="KNICKKOPF"/>
    <property type="match status" value="1"/>
</dbReference>
<feature type="signal peptide" evidence="3">
    <location>
        <begin position="1"/>
        <end position="21"/>
    </location>
</feature>
<evidence type="ECO:0000259" key="4">
    <source>
        <dbReference type="PROSITE" id="PS50836"/>
    </source>
</evidence>
<proteinExistence type="predicted"/>
<dbReference type="Pfam" id="PF10517">
    <property type="entry name" value="DM13"/>
    <property type="match status" value="2"/>
</dbReference>
<evidence type="ECO:0000256" key="3">
    <source>
        <dbReference type="SAM" id="SignalP"/>
    </source>
</evidence>
<organism evidence="6 7">
    <name type="scientific">Petrolisthes manimaculis</name>
    <dbReference type="NCBI Taxonomy" id="1843537"/>
    <lineage>
        <taxon>Eukaryota</taxon>
        <taxon>Metazoa</taxon>
        <taxon>Ecdysozoa</taxon>
        <taxon>Arthropoda</taxon>
        <taxon>Crustacea</taxon>
        <taxon>Multicrustacea</taxon>
        <taxon>Malacostraca</taxon>
        <taxon>Eumalacostraca</taxon>
        <taxon>Eucarida</taxon>
        <taxon>Decapoda</taxon>
        <taxon>Pleocyemata</taxon>
        <taxon>Anomura</taxon>
        <taxon>Galatheoidea</taxon>
        <taxon>Porcellanidae</taxon>
        <taxon>Petrolisthes</taxon>
    </lineage>
</organism>
<dbReference type="SMART" id="SM00686">
    <property type="entry name" value="DM13"/>
    <property type="match status" value="2"/>
</dbReference>
<feature type="transmembrane region" description="Helical" evidence="2">
    <location>
        <begin position="660"/>
        <end position="684"/>
    </location>
</feature>
<evidence type="ECO:0008006" key="8">
    <source>
        <dbReference type="Google" id="ProtNLM"/>
    </source>
</evidence>
<evidence type="ECO:0000313" key="6">
    <source>
        <dbReference type="EMBL" id="KAK4287462.1"/>
    </source>
</evidence>
<feature type="domain" description="DM13" evidence="5">
    <location>
        <begin position="27"/>
        <end position="134"/>
    </location>
</feature>
<feature type="chain" id="PRO_5042125119" description="Protein Skeletor" evidence="3">
    <location>
        <begin position="22"/>
        <end position="685"/>
    </location>
</feature>
<gene>
    <name evidence="6" type="ORF">Pmani_039468</name>
</gene>
<evidence type="ECO:0000256" key="2">
    <source>
        <dbReference type="SAM" id="Phobius"/>
    </source>
</evidence>
<dbReference type="EMBL" id="JAWZYT010006837">
    <property type="protein sequence ID" value="KAK4287462.1"/>
    <property type="molecule type" value="Genomic_DNA"/>
</dbReference>
<keyword evidence="3" id="KW-0732">Signal</keyword>
<feature type="domain" description="DOMON" evidence="4">
    <location>
        <begin position="277"/>
        <end position="410"/>
    </location>
</feature>
<evidence type="ECO:0000256" key="1">
    <source>
        <dbReference type="ARBA" id="ARBA00022737"/>
    </source>
</evidence>
<keyword evidence="2" id="KW-0472">Membrane</keyword>
<dbReference type="InterPro" id="IPR045266">
    <property type="entry name" value="DOH_DOMON"/>
</dbReference>
<evidence type="ECO:0000313" key="7">
    <source>
        <dbReference type="Proteomes" id="UP001292094"/>
    </source>
</evidence>
<dbReference type="PROSITE" id="PS50836">
    <property type="entry name" value="DOMON"/>
    <property type="match status" value="1"/>
</dbReference>
<accession>A0AAE1TJG5</accession>
<dbReference type="InterPro" id="IPR019545">
    <property type="entry name" value="DM13_domain"/>
</dbReference>
<sequence>MEYWGVKSILIAAIVFGLGDAADPYVGALVGELNSYHHQVGGKVYAVDAHTLLIKNFMYDGNGGDTFFWAGSRPRPGPQGFIVPNELGRTNILERYLNKDISLTLPDHKTIMEIKWLAIYDLGRLESFGDIYIPEGFEPPQKIILNKLSSKTKEVKSGAVTIADSKTIIIENLSYDGSGQEVYFWVGVGPQPHSKGIRLPDELGYMTPLKSYLKKSVMLELPGDLTVFTVDWFSLYDVKADRTLGSIIIPEELNVPPSLVSVVPHENNLPNCEQLHKNLQLSWEVFGDQITMELTGQVGEDDYMSFGMSGSRDKPLMVGGDVVVVHMDGYLGSLKDYNLTSYMPCTHLLGTHKGVCSDDKVGGTQDYQEFSSKRDNGLNIFTFRRRLTTPDSGDQAYPSEGSAMTIWSMGPLDKLRRPTMHFAWSKDKQTIDFTRKVTERNCFAFTRSDEPKMKTWKKFHLADPAAREFTARLGPDGGAHGYFATTGQYSESGLVWYINGLLTPDVYLKRHNTYRMLVEGGSNPYDPHAYHPFTITDEPHGAYSQLSEEQKREVRVLAGIGYSVRGDARPTAAGRLCLWKHHDGADRRRDVEFNTFEHFRNSLKLECGDGKAAVLEFTPNKSWPDVVYYNSWTGPNMGWRLHILDEVITEDILSRASNGWSIHMLPTVIHGLAGLVCVVVAILLV</sequence>
<reference evidence="6" key="1">
    <citation type="submission" date="2023-11" db="EMBL/GenBank/DDBJ databases">
        <title>Genome assemblies of two species of porcelain crab, Petrolisthes cinctipes and Petrolisthes manimaculis (Anomura: Porcellanidae).</title>
        <authorList>
            <person name="Angst P."/>
        </authorList>
    </citation>
    <scope>NUCLEOTIDE SEQUENCE</scope>
    <source>
        <strain evidence="6">PB745_02</strain>
        <tissue evidence="6">Gill</tissue>
    </source>
</reference>
<dbReference type="InterPro" id="IPR005018">
    <property type="entry name" value="DOMON_domain"/>
</dbReference>
<dbReference type="PANTHER" id="PTHR24036">
    <property type="entry name" value="SKELETOR-RELATED"/>
    <property type="match status" value="1"/>
</dbReference>
<keyword evidence="7" id="KW-1185">Reference proteome</keyword>
<evidence type="ECO:0000259" key="5">
    <source>
        <dbReference type="PROSITE" id="PS51549"/>
    </source>
</evidence>
<dbReference type="Pfam" id="PF03351">
    <property type="entry name" value="DOMON"/>
    <property type="match status" value="1"/>
</dbReference>
<name>A0AAE1TJG5_9EUCA</name>
<dbReference type="AlphaFoldDB" id="A0AAE1TJG5"/>